<name>G4TXZ8_SERID</name>
<protein>
    <recommendedName>
        <fullName evidence="4">Peroxisomal assembly protein PEX3</fullName>
    </recommendedName>
</protein>
<evidence type="ECO:0000313" key="3">
    <source>
        <dbReference type="Proteomes" id="UP000007148"/>
    </source>
</evidence>
<proteinExistence type="predicted"/>
<dbReference type="PANTHER" id="PTHR28080">
    <property type="entry name" value="PEROXISOMAL BIOGENESIS FACTOR 3"/>
    <property type="match status" value="1"/>
</dbReference>
<evidence type="ECO:0000313" key="2">
    <source>
        <dbReference type="EMBL" id="CCA76191.1"/>
    </source>
</evidence>
<dbReference type="EMBL" id="CAFZ01000642">
    <property type="protein sequence ID" value="CCA76191.1"/>
    <property type="molecule type" value="Genomic_DNA"/>
</dbReference>
<organism evidence="2 3">
    <name type="scientific">Serendipita indica (strain DSM 11827)</name>
    <name type="common">Root endophyte fungus</name>
    <name type="synonym">Piriformospora indica</name>
    <dbReference type="NCBI Taxonomy" id="1109443"/>
    <lineage>
        <taxon>Eukaryota</taxon>
        <taxon>Fungi</taxon>
        <taxon>Dikarya</taxon>
        <taxon>Basidiomycota</taxon>
        <taxon>Agaricomycotina</taxon>
        <taxon>Agaricomycetes</taxon>
        <taxon>Sebacinales</taxon>
        <taxon>Serendipitaceae</taxon>
        <taxon>Serendipita</taxon>
    </lineage>
</organism>
<dbReference type="InterPro" id="IPR006966">
    <property type="entry name" value="Peroxin-3"/>
</dbReference>
<comment type="caution">
    <text evidence="2">The sequence shown here is derived from an EMBL/GenBank/DDBJ whole genome shotgun (WGS) entry which is preliminary data.</text>
</comment>
<sequence length="639" mass="70281">MLSSIGRYVYDRRRGLLKSAGVVTSLYLAGKYVVQRLEEVKEAVLTERTAKEGLRRRFQQNMQDCTYTIMAYMPTLAGRILEELDVERISLELQKRSKKQVQHDTATSQISNEETDATRNSVTLPSASVISVEAGSPLSGYSHLSEKDTESHLTKDIGADVAQSDDGVRSETQNTSSFLSAMESTDPLSASLPMSSSDASSFQQRLSDPLVESATSWVNFSSPHPLSAATGGDQADDERPTADIIPVIPDLELPALDLSGVSIVDTQSRPSEVLISNGGSVLSHTEDMQDQGSLQQKSKAELWHELKIMTFTRVLVIIYSTTLLALQIHVQLNLIGRYKYVQSVKETEREERRREHQRETEEAAFASLGLVGSLMASVGPSLAASLGMSSGLPTIQREEAEGEEDVRWSGEDVDEDVERKYLTLSWWLLHIGWRDVAARVRPAVEEVLQGVSLKSKLSMKDIQDLFDQIRGQVEFTDETKQRRTDIVSAIFPLSPSAEQNVLIQGGISPHLATIDPPLRNLLNETKAFVASPDFELVWSLALDRVCNTALSGIEQEVFGESPIDAVTEGDASATIVEVEEKTERLAGILPGLARWCHPALYSMPNELVEACIPLALGSMRELAGLAAIIYSSYDEQIAL</sequence>
<dbReference type="InParanoid" id="G4TXZ8"/>
<accession>G4TXZ8</accession>
<keyword evidence="3" id="KW-1185">Reference proteome</keyword>
<dbReference type="HOGENOM" id="CLU_017002_2_0_1"/>
<dbReference type="OMA" id="CAFIVEA"/>
<feature type="region of interest" description="Disordered" evidence="1">
    <location>
        <begin position="183"/>
        <end position="203"/>
    </location>
</feature>
<reference evidence="2 3" key="1">
    <citation type="journal article" date="2011" name="PLoS Pathog.">
        <title>Endophytic Life Strategies Decoded by Genome and Transcriptome Analyses of the Mutualistic Root Symbiont Piriformospora indica.</title>
        <authorList>
            <person name="Zuccaro A."/>
            <person name="Lahrmann U."/>
            <person name="Guldener U."/>
            <person name="Langen G."/>
            <person name="Pfiffi S."/>
            <person name="Biedenkopf D."/>
            <person name="Wong P."/>
            <person name="Samans B."/>
            <person name="Grimm C."/>
            <person name="Basiewicz M."/>
            <person name="Murat C."/>
            <person name="Martin F."/>
            <person name="Kogel K.H."/>
        </authorList>
    </citation>
    <scope>NUCLEOTIDE SEQUENCE [LARGE SCALE GENOMIC DNA]</scope>
    <source>
        <strain evidence="2 3">DSM 11827</strain>
    </source>
</reference>
<dbReference type="PANTHER" id="PTHR28080:SF1">
    <property type="entry name" value="PEROXISOMAL BIOGENESIS FACTOR 3"/>
    <property type="match status" value="1"/>
</dbReference>
<feature type="compositionally biased region" description="Polar residues" evidence="1">
    <location>
        <begin position="103"/>
        <end position="121"/>
    </location>
</feature>
<feature type="region of interest" description="Disordered" evidence="1">
    <location>
        <begin position="95"/>
        <end position="121"/>
    </location>
</feature>
<dbReference type="STRING" id="1109443.G4TXZ8"/>
<dbReference type="GO" id="GO:0045046">
    <property type="term" value="P:protein import into peroxisome membrane"/>
    <property type="evidence" value="ECO:0007669"/>
    <property type="project" value="TreeGrafter"/>
</dbReference>
<dbReference type="Proteomes" id="UP000007148">
    <property type="component" value="Unassembled WGS sequence"/>
</dbReference>
<evidence type="ECO:0008006" key="4">
    <source>
        <dbReference type="Google" id="ProtNLM"/>
    </source>
</evidence>
<dbReference type="eggNOG" id="KOG4444">
    <property type="taxonomic scope" value="Eukaryota"/>
</dbReference>
<dbReference type="AlphaFoldDB" id="G4TXZ8"/>
<dbReference type="GO" id="GO:0005778">
    <property type="term" value="C:peroxisomal membrane"/>
    <property type="evidence" value="ECO:0007669"/>
    <property type="project" value="InterPro"/>
</dbReference>
<dbReference type="Pfam" id="PF04882">
    <property type="entry name" value="Peroxin-3"/>
    <property type="match status" value="1"/>
</dbReference>
<gene>
    <name evidence="2" type="ORF">PIIN_10184</name>
</gene>
<feature type="compositionally biased region" description="Low complexity" evidence="1">
    <location>
        <begin position="186"/>
        <end position="201"/>
    </location>
</feature>
<dbReference type="GO" id="GO:0030674">
    <property type="term" value="F:protein-macromolecule adaptor activity"/>
    <property type="evidence" value="ECO:0007669"/>
    <property type="project" value="TreeGrafter"/>
</dbReference>
<evidence type="ECO:0000256" key="1">
    <source>
        <dbReference type="SAM" id="MobiDB-lite"/>
    </source>
</evidence>
<dbReference type="OrthoDB" id="45930at2759"/>